<dbReference type="CDD" id="cd16012">
    <property type="entry name" value="ALP"/>
    <property type="match status" value="1"/>
</dbReference>
<evidence type="ECO:0000256" key="6">
    <source>
        <dbReference type="ARBA" id="ARBA00022801"/>
    </source>
</evidence>
<keyword evidence="8" id="KW-0460">Magnesium</keyword>
<evidence type="ECO:0000256" key="3">
    <source>
        <dbReference type="ARBA" id="ARBA00005984"/>
    </source>
</evidence>
<dbReference type="PRINTS" id="PR00113">
    <property type="entry name" value="ALKPHPHTASE"/>
</dbReference>
<dbReference type="InterPro" id="IPR017850">
    <property type="entry name" value="Alkaline_phosphatase_core_sf"/>
</dbReference>
<dbReference type="Pfam" id="PF00245">
    <property type="entry name" value="Alk_phosphatase"/>
    <property type="match status" value="1"/>
</dbReference>
<keyword evidence="5" id="KW-0479">Metal-binding</keyword>
<name>A0ABU0VCB5_9BACI</name>
<protein>
    <submittedName>
        <fullName evidence="10">Alkaline phosphatase</fullName>
    </submittedName>
</protein>
<keyword evidence="4" id="KW-0597">Phosphoprotein</keyword>
<dbReference type="PANTHER" id="PTHR11596">
    <property type="entry name" value="ALKALINE PHOSPHATASE"/>
    <property type="match status" value="1"/>
</dbReference>
<evidence type="ECO:0000256" key="7">
    <source>
        <dbReference type="ARBA" id="ARBA00022833"/>
    </source>
</evidence>
<dbReference type="Gene3D" id="3.40.720.10">
    <property type="entry name" value="Alkaline Phosphatase, subunit A"/>
    <property type="match status" value="1"/>
</dbReference>
<keyword evidence="6" id="KW-0378">Hydrolase</keyword>
<dbReference type="Proteomes" id="UP001177898">
    <property type="component" value="Unassembled WGS sequence"/>
</dbReference>
<dbReference type="SUPFAM" id="SSF53649">
    <property type="entry name" value="Alkaline phosphatase-like"/>
    <property type="match status" value="1"/>
</dbReference>
<evidence type="ECO:0000313" key="11">
    <source>
        <dbReference type="Proteomes" id="UP001177898"/>
    </source>
</evidence>
<dbReference type="InterPro" id="IPR001952">
    <property type="entry name" value="Alkaline_phosphatase"/>
</dbReference>
<keyword evidence="11" id="KW-1185">Reference proteome</keyword>
<dbReference type="PANTHER" id="PTHR11596:SF5">
    <property type="entry name" value="ALKALINE PHOSPHATASE"/>
    <property type="match status" value="1"/>
</dbReference>
<comment type="similarity">
    <text evidence="3 9">Belongs to the alkaline phosphatase family.</text>
</comment>
<accession>A0ABU0VCB5</accession>
<evidence type="ECO:0000256" key="5">
    <source>
        <dbReference type="ARBA" id="ARBA00022723"/>
    </source>
</evidence>
<evidence type="ECO:0000256" key="1">
    <source>
        <dbReference type="ARBA" id="ARBA00001946"/>
    </source>
</evidence>
<sequence>MFVITKSRFTVTVTLILTAFLSIFAITEFISPPHSQSSKSSSKNPKNIILIIGDGMGMPMINSYRTLKSEKLNTPVQTAWDSYLTGMQMTQPNDPRDNITDSSAAATAMATGTKTYNDAIAVDNNHQRLKSVTEAAKEKKKSVGIVVTSDLTDATPAAFGVHNVSRKNYTEIADQYYDERINGSHKVDVLLGGGAKYFIRNDRNLAEEFRKDGYHYVTTKQDLKKNQHEKLLGLFGEVELDKAIDRENSTPSLKDMTEAALTQLQKNENGFFMLLEGSNIDNAAHENDVVGALSEMEDFEKGVQAALDFAKKDQETLVIITADHSTGGFSYGAEGMTRETGYKWDPSPIIAAKKTPGYMAEKIAEGQDAEKVLSTYVDMKLTENEINQVQNAASQSNTADIQKSIQLIFDKRSFSGWTTLAHTGEDVPVYAYGPGKEKWKGLIDNTQQAKNIFAILEQK</sequence>
<comment type="cofactor">
    <cofactor evidence="2">
        <name>Zn(2+)</name>
        <dbReference type="ChEBI" id="CHEBI:29105"/>
    </cofactor>
</comment>
<dbReference type="GeneID" id="86874886"/>
<dbReference type="PROSITE" id="PS00123">
    <property type="entry name" value="ALKALINE_PHOSPHATASE"/>
    <property type="match status" value="1"/>
</dbReference>
<evidence type="ECO:0000256" key="9">
    <source>
        <dbReference type="RuleBase" id="RU003946"/>
    </source>
</evidence>
<comment type="cofactor">
    <cofactor evidence="1">
        <name>Mg(2+)</name>
        <dbReference type="ChEBI" id="CHEBI:18420"/>
    </cofactor>
</comment>
<evidence type="ECO:0000256" key="8">
    <source>
        <dbReference type="ARBA" id="ARBA00022842"/>
    </source>
</evidence>
<gene>
    <name evidence="10" type="ORF">RAQ16_19970</name>
</gene>
<dbReference type="RefSeq" id="WP_095432140.1">
    <property type="nucleotide sequence ID" value="NZ_CP121861.1"/>
</dbReference>
<dbReference type="EMBL" id="JAVCYS010000011">
    <property type="protein sequence ID" value="MDQ1854587.1"/>
    <property type="molecule type" value="Genomic_DNA"/>
</dbReference>
<dbReference type="Gene3D" id="1.10.60.40">
    <property type="match status" value="1"/>
</dbReference>
<evidence type="ECO:0000256" key="2">
    <source>
        <dbReference type="ARBA" id="ARBA00001947"/>
    </source>
</evidence>
<keyword evidence="7" id="KW-0862">Zinc</keyword>
<comment type="caution">
    <text evidence="10">The sequence shown here is derived from an EMBL/GenBank/DDBJ whole genome shotgun (WGS) entry which is preliminary data.</text>
</comment>
<dbReference type="InterPro" id="IPR018299">
    <property type="entry name" value="Alkaline_phosphatase_AS"/>
</dbReference>
<proteinExistence type="inferred from homology"/>
<evidence type="ECO:0000313" key="10">
    <source>
        <dbReference type="EMBL" id="MDQ1854587.1"/>
    </source>
</evidence>
<dbReference type="SMART" id="SM00098">
    <property type="entry name" value="alkPPc"/>
    <property type="match status" value="1"/>
</dbReference>
<evidence type="ECO:0000256" key="4">
    <source>
        <dbReference type="ARBA" id="ARBA00022553"/>
    </source>
</evidence>
<organism evidence="10 11">
    <name type="scientific">Bacillus stercoris</name>
    <dbReference type="NCBI Taxonomy" id="2054641"/>
    <lineage>
        <taxon>Bacteria</taxon>
        <taxon>Bacillati</taxon>
        <taxon>Bacillota</taxon>
        <taxon>Bacilli</taxon>
        <taxon>Bacillales</taxon>
        <taxon>Bacillaceae</taxon>
        <taxon>Bacillus</taxon>
    </lineage>
</organism>
<reference evidence="10" key="1">
    <citation type="submission" date="2023-08" db="EMBL/GenBank/DDBJ databases">
        <title>Functional annotation and safety assessment of Bacillus stercoris.</title>
        <authorList>
            <person name="Pandit N.T."/>
            <person name="Ahir S.V."/>
            <person name="Chauhan D.A."/>
            <person name="Bose A."/>
            <person name="Dunlap C."/>
            <person name="Doshi J.A."/>
        </authorList>
    </citation>
    <scope>NUCLEOTIDE SEQUENCE</scope>
    <source>
        <strain evidence="10">ZBMF30</strain>
    </source>
</reference>